<evidence type="ECO:0000256" key="7">
    <source>
        <dbReference type="SAM" id="SignalP"/>
    </source>
</evidence>
<evidence type="ECO:0000259" key="8">
    <source>
        <dbReference type="PROSITE" id="PS51935"/>
    </source>
</evidence>
<dbReference type="Gene3D" id="3.90.1720.10">
    <property type="entry name" value="endopeptidase domain like (from Nostoc punctiforme)"/>
    <property type="match status" value="1"/>
</dbReference>
<name>A0A169NA65_STRLU</name>
<dbReference type="PROSITE" id="PS51935">
    <property type="entry name" value="NLPC_P60"/>
    <property type="match status" value="1"/>
</dbReference>
<proteinExistence type="inferred from homology"/>
<evidence type="ECO:0000256" key="1">
    <source>
        <dbReference type="ARBA" id="ARBA00007074"/>
    </source>
</evidence>
<protein>
    <submittedName>
        <fullName evidence="9">NLP/P60 protein</fullName>
    </submittedName>
</protein>
<dbReference type="PANTHER" id="PTHR47359:SF3">
    <property type="entry name" value="NLP_P60 DOMAIN-CONTAINING PROTEIN-RELATED"/>
    <property type="match status" value="1"/>
</dbReference>
<evidence type="ECO:0000256" key="2">
    <source>
        <dbReference type="ARBA" id="ARBA00022670"/>
    </source>
</evidence>
<keyword evidence="3" id="KW-0378">Hydrolase</keyword>
<evidence type="ECO:0000256" key="4">
    <source>
        <dbReference type="ARBA" id="ARBA00022807"/>
    </source>
</evidence>
<feature type="compositionally biased region" description="Basic and acidic residues" evidence="6">
    <location>
        <begin position="202"/>
        <end position="212"/>
    </location>
</feature>
<evidence type="ECO:0000313" key="10">
    <source>
        <dbReference type="Proteomes" id="UP000217676"/>
    </source>
</evidence>
<dbReference type="Proteomes" id="UP000217676">
    <property type="component" value="Chromosome"/>
</dbReference>
<keyword evidence="4" id="KW-0788">Thiol protease</keyword>
<feature type="region of interest" description="Disordered" evidence="6">
    <location>
        <begin position="202"/>
        <end position="227"/>
    </location>
</feature>
<evidence type="ECO:0000313" key="9">
    <source>
        <dbReference type="EMBL" id="BAU82668.1"/>
    </source>
</evidence>
<accession>A0A169NA65</accession>
<dbReference type="GO" id="GO:0008234">
    <property type="term" value="F:cysteine-type peptidase activity"/>
    <property type="evidence" value="ECO:0007669"/>
    <property type="project" value="UniProtKB-KW"/>
</dbReference>
<dbReference type="InterPro" id="IPR051794">
    <property type="entry name" value="PG_Endopeptidase_C40"/>
</dbReference>
<feature type="domain" description="NlpC/P60" evidence="8">
    <location>
        <begin position="230"/>
        <end position="344"/>
    </location>
</feature>
<dbReference type="PANTHER" id="PTHR47359">
    <property type="entry name" value="PEPTIDOGLYCAN DL-ENDOPEPTIDASE CWLO"/>
    <property type="match status" value="1"/>
</dbReference>
<dbReference type="GO" id="GO:0006508">
    <property type="term" value="P:proteolysis"/>
    <property type="evidence" value="ECO:0007669"/>
    <property type="project" value="UniProtKB-KW"/>
</dbReference>
<keyword evidence="5" id="KW-0175">Coiled coil</keyword>
<comment type="similarity">
    <text evidence="1">Belongs to the peptidase C40 family.</text>
</comment>
<dbReference type="InterPro" id="IPR000064">
    <property type="entry name" value="NLP_P60_dom"/>
</dbReference>
<keyword evidence="10" id="KW-1185">Reference proteome</keyword>
<feature type="signal peptide" evidence="7">
    <location>
        <begin position="1"/>
        <end position="36"/>
    </location>
</feature>
<gene>
    <name evidence="9" type="ORF">SLA_1730</name>
</gene>
<feature type="coiled-coil region" evidence="5">
    <location>
        <begin position="42"/>
        <end position="97"/>
    </location>
</feature>
<keyword evidence="7" id="KW-0732">Signal</keyword>
<dbReference type="RefSeq" id="WP_359875125.1">
    <property type="nucleotide sequence ID" value="NZ_JBEYHT010000010.1"/>
</dbReference>
<organism evidence="9 10">
    <name type="scientific">Streptomyces laurentii</name>
    <dbReference type="NCBI Taxonomy" id="39478"/>
    <lineage>
        <taxon>Bacteria</taxon>
        <taxon>Bacillati</taxon>
        <taxon>Actinomycetota</taxon>
        <taxon>Actinomycetes</taxon>
        <taxon>Kitasatosporales</taxon>
        <taxon>Streptomycetaceae</taxon>
        <taxon>Streptomyces</taxon>
    </lineage>
</organism>
<evidence type="ECO:0000256" key="5">
    <source>
        <dbReference type="SAM" id="Coils"/>
    </source>
</evidence>
<dbReference type="AlphaFoldDB" id="A0A169NA65"/>
<feature type="chain" id="PRO_5007902076" evidence="7">
    <location>
        <begin position="37"/>
        <end position="344"/>
    </location>
</feature>
<reference evidence="9 10" key="1">
    <citation type="journal article" date="2016" name="Genome Announc.">
        <title>Complete Genome Sequence of Thiostrepton-Producing Streptomyces laurentii ATCC 31255.</title>
        <authorList>
            <person name="Doi K."/>
            <person name="Fujino Y."/>
            <person name="Nagayoshi Y."/>
            <person name="Ohshima T."/>
            <person name="Ogata S."/>
        </authorList>
    </citation>
    <scope>NUCLEOTIDE SEQUENCE [LARGE SCALE GENOMIC DNA]</scope>
    <source>
        <strain evidence="9 10">ATCC 31255</strain>
    </source>
</reference>
<dbReference type="Pfam" id="PF00877">
    <property type="entry name" value="NLPC_P60"/>
    <property type="match status" value="1"/>
</dbReference>
<dbReference type="InterPro" id="IPR038765">
    <property type="entry name" value="Papain-like_cys_pep_sf"/>
</dbReference>
<keyword evidence="2" id="KW-0645">Protease</keyword>
<dbReference type="SUPFAM" id="SSF54001">
    <property type="entry name" value="Cysteine proteinases"/>
    <property type="match status" value="1"/>
</dbReference>
<evidence type="ECO:0000256" key="3">
    <source>
        <dbReference type="ARBA" id="ARBA00022801"/>
    </source>
</evidence>
<dbReference type="KEGG" id="slau:SLA_1730"/>
<dbReference type="EMBL" id="AP017424">
    <property type="protein sequence ID" value="BAU82668.1"/>
    <property type="molecule type" value="Genomic_DNA"/>
</dbReference>
<evidence type="ECO:0000256" key="6">
    <source>
        <dbReference type="SAM" id="MobiDB-lite"/>
    </source>
</evidence>
<sequence>MASHRRPKQPSRARVTVLTVTAAAAVALTAQTAAQAAPKPKIDDVKSKVDKLYHEAEEATEQSSLAGERRGKLQKEISNLQDKVARGQDELNTLRDSIGAVASAQYRSGGIDPALQLFLSADPDTYLEQATALDQVGAKQADVLQTIQAKQRTLAQKRAEAAGKLAELEDVRKTLDEKKAKSSAKLAEAQKLLNSLTAAERTKIKQEEEQRASRGASQQRVSLGKEVPASQRGAAALNAAATQIGKPYFRGGTGPNSFDCSGLTQWAYRQADVQLTRTTYTQQNDGVKIGRSQLKPGDLVFFNSLQHVGLYAGNNTVLHAPKPGAFVRYESMDYLGTFQFGVRI</sequence>